<evidence type="ECO:0000256" key="1">
    <source>
        <dbReference type="SAM" id="SignalP"/>
    </source>
</evidence>
<reference evidence="3" key="1">
    <citation type="submission" date="2011-06" db="EMBL/GenBank/DDBJ databases">
        <authorList>
            <consortium name="US DOE Joint Genome Institute (JGI-PGF)"/>
            <person name="Lucas S."/>
            <person name="Han J."/>
            <person name="Lapidus A."/>
            <person name="Cheng J.-F."/>
            <person name="Goodwin L."/>
            <person name="Pitluck S."/>
            <person name="Peters L."/>
            <person name="Land M.L."/>
            <person name="Hauser L."/>
            <person name="Vogl K."/>
            <person name="Liu Z."/>
            <person name="Overmann J."/>
            <person name="Frigaard N.-U."/>
            <person name="Bryant D.A."/>
            <person name="Woyke T.J."/>
        </authorList>
    </citation>
    <scope>NUCLEOTIDE SEQUENCE [LARGE SCALE GENOMIC DNA]</scope>
    <source>
        <strain evidence="3">970</strain>
    </source>
</reference>
<dbReference type="HOGENOM" id="CLU_1146777_0_0_6"/>
<protein>
    <recommendedName>
        <fullName evidence="4">Bacterial CdiA-CT RNAse A domain-containing protein</fullName>
    </recommendedName>
</protein>
<sequence length="242" mass="26800">MRLSLFSFLVMLLPFSANAGIKCSDVRYGSENYHEDMEKLAELARLSDGYNRYHEDVVSGLCTGNLTGVASSIDNGYVRRSEVEAIKEVLGLDDRSDSGKSYGFSRQKFSDMGLCSACADNVAQHYTRTPTSKCGTLARHALEGDPIAVEKLRSFPSYCEWKYSGSNETKEGPYLLVAKMVDGLENTTFHTQATTESSCRELKEEVQLNNGKGKRIQITFTDPPYSGYVISIHCINPDGVIQ</sequence>
<gene>
    <name evidence="2" type="ORF">Thi970DRAFT_03432</name>
</gene>
<dbReference type="AlphaFoldDB" id="H8Z7B2"/>
<accession>H8Z7B2</accession>
<proteinExistence type="predicted"/>
<dbReference type="Proteomes" id="UP000002964">
    <property type="component" value="Unassembled WGS sequence"/>
</dbReference>
<keyword evidence="3" id="KW-1185">Reference proteome</keyword>
<dbReference type="EMBL" id="JH603170">
    <property type="protein sequence ID" value="EIC19828.1"/>
    <property type="molecule type" value="Genomic_DNA"/>
</dbReference>
<feature type="signal peptide" evidence="1">
    <location>
        <begin position="1"/>
        <end position="19"/>
    </location>
</feature>
<dbReference type="OrthoDB" id="6658368at2"/>
<evidence type="ECO:0000313" key="3">
    <source>
        <dbReference type="Proteomes" id="UP000002964"/>
    </source>
</evidence>
<dbReference type="STRING" id="631362.Thi970DRAFT_03432"/>
<feature type="chain" id="PRO_5003617444" description="Bacterial CdiA-CT RNAse A domain-containing protein" evidence="1">
    <location>
        <begin position="20"/>
        <end position="242"/>
    </location>
</feature>
<reference evidence="2 3" key="2">
    <citation type="submission" date="2011-11" db="EMBL/GenBank/DDBJ databases">
        <authorList>
            <consortium name="US DOE Joint Genome Institute"/>
            <person name="Lucas S."/>
            <person name="Han J."/>
            <person name="Lapidus A."/>
            <person name="Cheng J.-F."/>
            <person name="Goodwin L."/>
            <person name="Pitluck S."/>
            <person name="Peters L."/>
            <person name="Ovchinnikova G."/>
            <person name="Zhang X."/>
            <person name="Detter J.C."/>
            <person name="Han C."/>
            <person name="Tapia R."/>
            <person name="Land M."/>
            <person name="Hauser L."/>
            <person name="Kyrpides N."/>
            <person name="Ivanova N."/>
            <person name="Pagani I."/>
            <person name="Vogl K."/>
            <person name="Liu Z."/>
            <person name="Overmann J."/>
            <person name="Frigaard N.-U."/>
            <person name="Bryant D."/>
            <person name="Woyke T."/>
        </authorList>
    </citation>
    <scope>NUCLEOTIDE SEQUENCE [LARGE SCALE GENOMIC DNA]</scope>
    <source>
        <strain evidence="2 3">970</strain>
    </source>
</reference>
<evidence type="ECO:0008006" key="4">
    <source>
        <dbReference type="Google" id="ProtNLM"/>
    </source>
</evidence>
<evidence type="ECO:0000313" key="2">
    <source>
        <dbReference type="EMBL" id="EIC19828.1"/>
    </source>
</evidence>
<keyword evidence="1" id="KW-0732">Signal</keyword>
<organism evidence="2 3">
    <name type="scientific">Thiorhodovibrio frisius</name>
    <dbReference type="NCBI Taxonomy" id="631362"/>
    <lineage>
        <taxon>Bacteria</taxon>
        <taxon>Pseudomonadati</taxon>
        <taxon>Pseudomonadota</taxon>
        <taxon>Gammaproteobacteria</taxon>
        <taxon>Chromatiales</taxon>
        <taxon>Chromatiaceae</taxon>
        <taxon>Thiorhodovibrio</taxon>
    </lineage>
</organism>
<dbReference type="RefSeq" id="WP_009150231.1">
    <property type="nucleotide sequence ID" value="NZ_CP121471.1"/>
</dbReference>
<name>H8Z7B2_9GAMM</name>